<protein>
    <submittedName>
        <fullName evidence="1">Uncharacterized protein</fullName>
    </submittedName>
</protein>
<dbReference type="AlphaFoldDB" id="A0A5B7DUA6"/>
<keyword evidence="2" id="KW-1185">Reference proteome</keyword>
<organism evidence="1 2">
    <name type="scientific">Portunus trituberculatus</name>
    <name type="common">Swimming crab</name>
    <name type="synonym">Neptunus trituberculatus</name>
    <dbReference type="NCBI Taxonomy" id="210409"/>
    <lineage>
        <taxon>Eukaryota</taxon>
        <taxon>Metazoa</taxon>
        <taxon>Ecdysozoa</taxon>
        <taxon>Arthropoda</taxon>
        <taxon>Crustacea</taxon>
        <taxon>Multicrustacea</taxon>
        <taxon>Malacostraca</taxon>
        <taxon>Eumalacostraca</taxon>
        <taxon>Eucarida</taxon>
        <taxon>Decapoda</taxon>
        <taxon>Pleocyemata</taxon>
        <taxon>Brachyura</taxon>
        <taxon>Eubrachyura</taxon>
        <taxon>Portunoidea</taxon>
        <taxon>Portunidae</taxon>
        <taxon>Portuninae</taxon>
        <taxon>Portunus</taxon>
    </lineage>
</organism>
<name>A0A5B7DUA6_PORTR</name>
<comment type="caution">
    <text evidence="1">The sequence shown here is derived from an EMBL/GenBank/DDBJ whole genome shotgun (WGS) entry which is preliminary data.</text>
</comment>
<evidence type="ECO:0000313" key="1">
    <source>
        <dbReference type="EMBL" id="MPC24629.1"/>
    </source>
</evidence>
<reference evidence="1 2" key="1">
    <citation type="submission" date="2019-05" db="EMBL/GenBank/DDBJ databases">
        <title>Another draft genome of Portunus trituberculatus and its Hox gene families provides insights of decapod evolution.</title>
        <authorList>
            <person name="Jeong J.-H."/>
            <person name="Song I."/>
            <person name="Kim S."/>
            <person name="Choi T."/>
            <person name="Kim D."/>
            <person name="Ryu S."/>
            <person name="Kim W."/>
        </authorList>
    </citation>
    <scope>NUCLEOTIDE SEQUENCE [LARGE SCALE GENOMIC DNA]</scope>
    <source>
        <tissue evidence="1">Muscle</tissue>
    </source>
</reference>
<dbReference type="EMBL" id="VSRR010001353">
    <property type="protein sequence ID" value="MPC24629.1"/>
    <property type="molecule type" value="Genomic_DNA"/>
</dbReference>
<gene>
    <name evidence="1" type="ORF">E2C01_017717</name>
</gene>
<proteinExistence type="predicted"/>
<sequence>MSTCPLAGQTFTANNYGLVLYKTRATLREYKPAAFPRTVNRNTVTLGACVPRCRCYRDALAAGNTGQVCGGVAEEVQAPAAPKVD</sequence>
<dbReference type="Proteomes" id="UP000324222">
    <property type="component" value="Unassembled WGS sequence"/>
</dbReference>
<accession>A0A5B7DUA6</accession>
<evidence type="ECO:0000313" key="2">
    <source>
        <dbReference type="Proteomes" id="UP000324222"/>
    </source>
</evidence>